<keyword evidence="6" id="KW-0902">Two-component regulatory system</keyword>
<dbReference type="EC" id="2.7.13.3" evidence="2"/>
<evidence type="ECO:0000256" key="4">
    <source>
        <dbReference type="ARBA" id="ARBA00022679"/>
    </source>
</evidence>
<dbReference type="InterPro" id="IPR003661">
    <property type="entry name" value="HisK_dim/P_dom"/>
</dbReference>
<gene>
    <name evidence="8" type="ORF">DMP03_09595</name>
    <name evidence="9" type="ORF">DP108_07680</name>
</gene>
<dbReference type="PANTHER" id="PTHR43711:SF1">
    <property type="entry name" value="HISTIDINE KINASE 1"/>
    <property type="match status" value="1"/>
</dbReference>
<dbReference type="EMBL" id="QMDY01000003">
    <property type="protein sequence ID" value="KAB7519017.1"/>
    <property type="molecule type" value="Genomic_DNA"/>
</dbReference>
<dbReference type="InterPro" id="IPR005467">
    <property type="entry name" value="His_kinase_dom"/>
</dbReference>
<evidence type="ECO:0000256" key="5">
    <source>
        <dbReference type="ARBA" id="ARBA00022777"/>
    </source>
</evidence>
<accession>A0A5N5UJS2</accession>
<evidence type="ECO:0000256" key="1">
    <source>
        <dbReference type="ARBA" id="ARBA00000085"/>
    </source>
</evidence>
<evidence type="ECO:0000313" key="10">
    <source>
        <dbReference type="Proteomes" id="UP000326207"/>
    </source>
</evidence>
<dbReference type="OrthoDB" id="8127at2157"/>
<feature type="non-terminal residue" evidence="9">
    <location>
        <position position="1"/>
    </location>
</feature>
<evidence type="ECO:0000259" key="7">
    <source>
        <dbReference type="PROSITE" id="PS50109"/>
    </source>
</evidence>
<evidence type="ECO:0000256" key="2">
    <source>
        <dbReference type="ARBA" id="ARBA00012438"/>
    </source>
</evidence>
<sequence>CGYLYERVCNPCERAPPLPTRSLWSLLEEGDSALPLQLNVAVGRVELARETGELDHLDAVERAHERMNALIDDLLTLAREGDRVSDVEAVDIRDIARGCWANVSTVDATLNVRTERSISADRSRLQQLLENLMRNALDHAGDDVTVTVGDIDGGFYVEDDGPGVPPDIRESVFDAGYSTDPSGTGFGLSIVEQIVSGHGWDITVTDGTDGGARFEITGVEFA</sequence>
<dbReference type="PRINTS" id="PR00344">
    <property type="entry name" value="BCTRLSENSOR"/>
</dbReference>
<reference evidence="10 11" key="1">
    <citation type="submission" date="2019-10" db="EMBL/GenBank/DDBJ databases">
        <title>Unraveling microbial dark matter from salterns through culturing: the case of the genus Halosegnis.</title>
        <authorList>
            <person name="Duran-Viseras A."/>
            <person name="Andrei A.-S."/>
            <person name="Vera-Gargallo B."/>
            <person name="Ghai R."/>
            <person name="Sanchez-Porro C."/>
            <person name="Ventosa A."/>
        </authorList>
    </citation>
    <scope>NUCLEOTIDE SEQUENCE [LARGE SCALE GENOMIC DNA]</scope>
    <source>
        <strain evidence="8 11">F17-44</strain>
        <strain evidence="9 10">F19-13</strain>
    </source>
</reference>
<dbReference type="Proteomes" id="UP000326207">
    <property type="component" value="Unassembled WGS sequence"/>
</dbReference>
<keyword evidence="4" id="KW-0808">Transferase</keyword>
<name>A0A5N5UJS2_9EURY</name>
<dbReference type="Proteomes" id="UP000326302">
    <property type="component" value="Unassembled WGS sequence"/>
</dbReference>
<dbReference type="EMBL" id="QJOW01000004">
    <property type="protein sequence ID" value="KAB7514135.1"/>
    <property type="molecule type" value="Genomic_DNA"/>
</dbReference>
<evidence type="ECO:0000313" key="11">
    <source>
        <dbReference type="Proteomes" id="UP000326302"/>
    </source>
</evidence>
<keyword evidence="3" id="KW-0597">Phosphoprotein</keyword>
<dbReference type="InterPro" id="IPR036890">
    <property type="entry name" value="HATPase_C_sf"/>
</dbReference>
<dbReference type="InterPro" id="IPR003594">
    <property type="entry name" value="HATPase_dom"/>
</dbReference>
<dbReference type="AlphaFoldDB" id="A0A5N5UJS2"/>
<evidence type="ECO:0000256" key="3">
    <source>
        <dbReference type="ARBA" id="ARBA00022553"/>
    </source>
</evidence>
<proteinExistence type="predicted"/>
<comment type="catalytic activity">
    <reaction evidence="1">
        <text>ATP + protein L-histidine = ADP + protein N-phospho-L-histidine.</text>
        <dbReference type="EC" id="2.7.13.3"/>
    </reaction>
</comment>
<evidence type="ECO:0000313" key="8">
    <source>
        <dbReference type="EMBL" id="KAB7514135.1"/>
    </source>
</evidence>
<dbReference type="SUPFAM" id="SSF55874">
    <property type="entry name" value="ATPase domain of HSP90 chaperone/DNA topoisomerase II/histidine kinase"/>
    <property type="match status" value="1"/>
</dbReference>
<dbReference type="PANTHER" id="PTHR43711">
    <property type="entry name" value="TWO-COMPONENT HISTIDINE KINASE"/>
    <property type="match status" value="1"/>
</dbReference>
<evidence type="ECO:0000313" key="9">
    <source>
        <dbReference type="EMBL" id="KAB7519017.1"/>
    </source>
</evidence>
<feature type="domain" description="Histidine kinase" evidence="7">
    <location>
        <begin position="65"/>
        <end position="217"/>
    </location>
</feature>
<accession>A0A5N5U6D4</accession>
<protein>
    <recommendedName>
        <fullName evidence="2">histidine kinase</fullName>
        <ecNumber evidence="2">2.7.13.3</ecNumber>
    </recommendedName>
</protein>
<dbReference type="SMART" id="SM00387">
    <property type="entry name" value="HATPase_c"/>
    <property type="match status" value="1"/>
</dbReference>
<dbReference type="InterPro" id="IPR050736">
    <property type="entry name" value="Sensor_HK_Regulatory"/>
</dbReference>
<evidence type="ECO:0000256" key="6">
    <source>
        <dbReference type="ARBA" id="ARBA00023012"/>
    </source>
</evidence>
<comment type="caution">
    <text evidence="9">The sequence shown here is derived from an EMBL/GenBank/DDBJ whole genome shotgun (WGS) entry which is preliminary data.</text>
</comment>
<dbReference type="CDD" id="cd00082">
    <property type="entry name" value="HisKA"/>
    <property type="match status" value="1"/>
</dbReference>
<dbReference type="Gene3D" id="3.30.565.10">
    <property type="entry name" value="Histidine kinase-like ATPase, C-terminal domain"/>
    <property type="match status" value="1"/>
</dbReference>
<dbReference type="GO" id="GO:0000155">
    <property type="term" value="F:phosphorelay sensor kinase activity"/>
    <property type="evidence" value="ECO:0007669"/>
    <property type="project" value="InterPro"/>
</dbReference>
<dbReference type="Pfam" id="PF02518">
    <property type="entry name" value="HATPase_c"/>
    <property type="match status" value="1"/>
</dbReference>
<dbReference type="InterPro" id="IPR004358">
    <property type="entry name" value="Sig_transdc_His_kin-like_C"/>
</dbReference>
<keyword evidence="5" id="KW-0418">Kinase</keyword>
<dbReference type="PROSITE" id="PS50109">
    <property type="entry name" value="HIS_KIN"/>
    <property type="match status" value="1"/>
</dbReference>
<organism evidence="9 10">
    <name type="scientific">Halosegnis rubeus</name>
    <dbReference type="NCBI Taxonomy" id="2212850"/>
    <lineage>
        <taxon>Archaea</taxon>
        <taxon>Methanobacteriati</taxon>
        <taxon>Methanobacteriota</taxon>
        <taxon>Stenosarchaea group</taxon>
        <taxon>Halobacteria</taxon>
        <taxon>Halobacteriales</taxon>
        <taxon>Natronomonadaceae</taxon>
        <taxon>Halosegnis</taxon>
    </lineage>
</organism>